<feature type="non-terminal residue" evidence="2">
    <location>
        <position position="96"/>
    </location>
</feature>
<proteinExistence type="predicted"/>
<name>A0A0F9AJ25_9ZZZZ</name>
<sequence>MRARFWLNSSATARSGASAHNTSDELMVGRALMGSGYTMMNDPNEPYRVEALADAESQVQRADEVRARARTHFEGSVDYLEGDRRDEAKRVMEQSL</sequence>
<gene>
    <name evidence="2" type="ORF">LCGC14_2843290</name>
</gene>
<evidence type="ECO:0000256" key="1">
    <source>
        <dbReference type="SAM" id="MobiDB-lite"/>
    </source>
</evidence>
<dbReference type="AlphaFoldDB" id="A0A0F9AJ25"/>
<reference evidence="2" key="1">
    <citation type="journal article" date="2015" name="Nature">
        <title>Complex archaea that bridge the gap between prokaryotes and eukaryotes.</title>
        <authorList>
            <person name="Spang A."/>
            <person name="Saw J.H."/>
            <person name="Jorgensen S.L."/>
            <person name="Zaremba-Niedzwiedzka K."/>
            <person name="Martijn J."/>
            <person name="Lind A.E."/>
            <person name="van Eijk R."/>
            <person name="Schleper C."/>
            <person name="Guy L."/>
            <person name="Ettema T.J."/>
        </authorList>
    </citation>
    <scope>NUCLEOTIDE SEQUENCE</scope>
</reference>
<feature type="region of interest" description="Disordered" evidence="1">
    <location>
        <begin position="1"/>
        <end position="21"/>
    </location>
</feature>
<evidence type="ECO:0000313" key="2">
    <source>
        <dbReference type="EMBL" id="KKK78464.1"/>
    </source>
</evidence>
<accession>A0A0F9AJ25</accession>
<organism evidence="2">
    <name type="scientific">marine sediment metagenome</name>
    <dbReference type="NCBI Taxonomy" id="412755"/>
    <lineage>
        <taxon>unclassified sequences</taxon>
        <taxon>metagenomes</taxon>
        <taxon>ecological metagenomes</taxon>
    </lineage>
</organism>
<dbReference type="EMBL" id="LAZR01054479">
    <property type="protein sequence ID" value="KKK78464.1"/>
    <property type="molecule type" value="Genomic_DNA"/>
</dbReference>
<feature type="compositionally biased region" description="Polar residues" evidence="1">
    <location>
        <begin position="7"/>
        <end position="21"/>
    </location>
</feature>
<comment type="caution">
    <text evidence="2">The sequence shown here is derived from an EMBL/GenBank/DDBJ whole genome shotgun (WGS) entry which is preliminary data.</text>
</comment>
<protein>
    <submittedName>
        <fullName evidence="2">Uncharacterized protein</fullName>
    </submittedName>
</protein>